<organism evidence="2 3">
    <name type="scientific">Arctia plantaginis</name>
    <name type="common">Wood tiger moth</name>
    <name type="synonym">Phalaena plantaginis</name>
    <dbReference type="NCBI Taxonomy" id="874455"/>
    <lineage>
        <taxon>Eukaryota</taxon>
        <taxon>Metazoa</taxon>
        <taxon>Ecdysozoa</taxon>
        <taxon>Arthropoda</taxon>
        <taxon>Hexapoda</taxon>
        <taxon>Insecta</taxon>
        <taxon>Pterygota</taxon>
        <taxon>Neoptera</taxon>
        <taxon>Endopterygota</taxon>
        <taxon>Lepidoptera</taxon>
        <taxon>Glossata</taxon>
        <taxon>Ditrysia</taxon>
        <taxon>Noctuoidea</taxon>
        <taxon>Erebidae</taxon>
        <taxon>Arctiinae</taxon>
        <taxon>Arctia</taxon>
    </lineage>
</organism>
<accession>A0A8S1AAY8</accession>
<name>A0A8S1AAY8_ARCPL</name>
<sequence>MSLVHTILVLFAVILIVQIAESHFIGGFGYPGFYPGYHRYPRFGFGGGFGGGFGAYGGYYGGGFYGPRPLPPPIIWG</sequence>
<keyword evidence="3" id="KW-1185">Reference proteome</keyword>
<keyword evidence="1" id="KW-0732">Signal</keyword>
<dbReference type="EMBL" id="CADEBC010000511">
    <property type="protein sequence ID" value="CAB3241889.1"/>
    <property type="molecule type" value="Genomic_DNA"/>
</dbReference>
<protein>
    <submittedName>
        <fullName evidence="2">Uncharacterized protein</fullName>
    </submittedName>
</protein>
<reference evidence="2 3" key="1">
    <citation type="submission" date="2020-04" db="EMBL/GenBank/DDBJ databases">
        <authorList>
            <person name="Wallbank WR R."/>
            <person name="Pardo Diaz C."/>
            <person name="Kozak K."/>
            <person name="Martin S."/>
            <person name="Jiggins C."/>
            <person name="Moest M."/>
            <person name="Warren A I."/>
            <person name="Byers J.R.P. K."/>
            <person name="Montejo-Kovacevich G."/>
            <person name="Yen C E."/>
        </authorList>
    </citation>
    <scope>NUCLEOTIDE SEQUENCE [LARGE SCALE GENOMIC DNA]</scope>
</reference>
<evidence type="ECO:0000256" key="1">
    <source>
        <dbReference type="SAM" id="SignalP"/>
    </source>
</evidence>
<comment type="caution">
    <text evidence="2">The sequence shown here is derived from an EMBL/GenBank/DDBJ whole genome shotgun (WGS) entry which is preliminary data.</text>
</comment>
<evidence type="ECO:0000313" key="2">
    <source>
        <dbReference type="EMBL" id="CAB3241889.1"/>
    </source>
</evidence>
<proteinExistence type="predicted"/>
<gene>
    <name evidence="2" type="ORF">APLA_LOCUS8885</name>
</gene>
<dbReference type="AlphaFoldDB" id="A0A8S1AAY8"/>
<feature type="chain" id="PRO_5035881873" evidence="1">
    <location>
        <begin position="23"/>
        <end position="77"/>
    </location>
</feature>
<dbReference type="Proteomes" id="UP000494106">
    <property type="component" value="Unassembled WGS sequence"/>
</dbReference>
<evidence type="ECO:0000313" key="3">
    <source>
        <dbReference type="Proteomes" id="UP000494106"/>
    </source>
</evidence>
<feature type="signal peptide" evidence="1">
    <location>
        <begin position="1"/>
        <end position="22"/>
    </location>
</feature>